<feature type="compositionally biased region" description="Polar residues" evidence="6">
    <location>
        <begin position="263"/>
        <end position="280"/>
    </location>
</feature>
<dbReference type="Proteomes" id="UP000183832">
    <property type="component" value="Unassembled WGS sequence"/>
</dbReference>
<dbReference type="AlphaFoldDB" id="A0A1J1ILB3"/>
<keyword evidence="2" id="KW-0805">Transcription regulation</keyword>
<keyword evidence="3" id="KW-0238">DNA-binding</keyword>
<dbReference type="SUPFAM" id="SSF158457">
    <property type="entry name" value="Orange domain-like"/>
    <property type="match status" value="1"/>
</dbReference>
<dbReference type="STRING" id="568069.A0A1J1ILB3"/>
<feature type="region of interest" description="Disordered" evidence="6">
    <location>
        <begin position="210"/>
        <end position="306"/>
    </location>
</feature>
<protein>
    <submittedName>
        <fullName evidence="9">CLUMA_CG014362, isoform A</fullName>
    </submittedName>
</protein>
<dbReference type="InterPro" id="IPR003650">
    <property type="entry name" value="Orange_dom"/>
</dbReference>
<dbReference type="GO" id="GO:0005634">
    <property type="term" value="C:nucleus"/>
    <property type="evidence" value="ECO:0007669"/>
    <property type="project" value="UniProtKB-SubCell"/>
</dbReference>
<dbReference type="GO" id="GO:0003677">
    <property type="term" value="F:DNA binding"/>
    <property type="evidence" value="ECO:0007669"/>
    <property type="project" value="UniProtKB-KW"/>
</dbReference>
<dbReference type="Pfam" id="PF07527">
    <property type="entry name" value="Hairy_orange"/>
    <property type="match status" value="1"/>
</dbReference>
<dbReference type="EMBL" id="CVRI01000055">
    <property type="protein sequence ID" value="CRL01031.1"/>
    <property type="molecule type" value="Genomic_DNA"/>
</dbReference>
<evidence type="ECO:0000259" key="8">
    <source>
        <dbReference type="PROSITE" id="PS51054"/>
    </source>
</evidence>
<dbReference type="GO" id="GO:0006355">
    <property type="term" value="P:regulation of DNA-templated transcription"/>
    <property type="evidence" value="ECO:0007669"/>
    <property type="project" value="InterPro"/>
</dbReference>
<dbReference type="OrthoDB" id="6085656at2759"/>
<dbReference type="InterPro" id="IPR050370">
    <property type="entry name" value="HES_HEY"/>
</dbReference>
<dbReference type="Pfam" id="PF00010">
    <property type="entry name" value="HLH"/>
    <property type="match status" value="1"/>
</dbReference>
<feature type="domain" description="Orange" evidence="8">
    <location>
        <begin position="111"/>
        <end position="153"/>
    </location>
</feature>
<proteinExistence type="predicted"/>
<dbReference type="GO" id="GO:0046983">
    <property type="term" value="F:protein dimerization activity"/>
    <property type="evidence" value="ECO:0007669"/>
    <property type="project" value="InterPro"/>
</dbReference>
<feature type="region of interest" description="Disordered" evidence="6">
    <location>
        <begin position="382"/>
        <end position="405"/>
    </location>
</feature>
<sequence>MTAKKDSSKANKFELGGIIKLAPTSNQTMSIENNEPKRANKPLMEKRRRARINQSLAVLKALIVESTSKSTKNADGQKQKHSKLEKADILEITVREFQRHRNLENPEINKYRAGYSDCAREVARYLATPEPLPSATVPSLSDPGSKARLLRHLDSCVLEIDTEISSGTKDHSLMSRDYLRTPSTINTTDCSQDSINPLDYSKINQDGALNLSKSVNNSPPLPVQDENNNGRMYGESTSASSTPTLVPPDNFSPSSSSTSTSTNKHQATSKKTSNKAITSSKRNKSFVDKSDESVAQSPVPPKKAMIKSVEKERIAMEASAAAAAAAAALKQQQQQVLCEDSNLNASPSTIGPQNYVQQLASALGLNSTIATTDFESLIELNRRQQHQQQHQQQQLNMSNTSSPPTTADIPVHTTNEWEMYKKILNLSSPTSGGLNKAENATSTITLKDLKAPSPLPSTVHVHHHEVDEKVETNVNDDKQTSNKFAMENVVNGSDKVIYEAPYERPLASSIPTSSPSSHNVSPTSPTSPPPLPPPPLSTKMEIYDYPSERTYPTHKSIHHTAAIVAYRDVMADENLENKQQNFVNDEDDVWRPW</sequence>
<reference evidence="9 10" key="1">
    <citation type="submission" date="2015-04" db="EMBL/GenBank/DDBJ databases">
        <authorList>
            <person name="Syromyatnikov M.Y."/>
            <person name="Popov V.N."/>
        </authorList>
    </citation>
    <scope>NUCLEOTIDE SEQUENCE [LARGE SCALE GENOMIC DNA]</scope>
</reference>
<evidence type="ECO:0000313" key="10">
    <source>
        <dbReference type="Proteomes" id="UP000183832"/>
    </source>
</evidence>
<dbReference type="PROSITE" id="PS51054">
    <property type="entry name" value="ORANGE"/>
    <property type="match status" value="1"/>
</dbReference>
<evidence type="ECO:0000313" key="9">
    <source>
        <dbReference type="EMBL" id="CRL01031.1"/>
    </source>
</evidence>
<dbReference type="SUPFAM" id="SSF47459">
    <property type="entry name" value="HLH, helix-loop-helix DNA-binding domain"/>
    <property type="match status" value="1"/>
</dbReference>
<feature type="region of interest" description="Disordered" evidence="6">
    <location>
        <begin position="507"/>
        <end position="538"/>
    </location>
</feature>
<dbReference type="InterPro" id="IPR036638">
    <property type="entry name" value="HLH_DNA-bd_sf"/>
</dbReference>
<dbReference type="Gene3D" id="6.10.250.980">
    <property type="match status" value="1"/>
</dbReference>
<organism evidence="9 10">
    <name type="scientific">Clunio marinus</name>
    <dbReference type="NCBI Taxonomy" id="568069"/>
    <lineage>
        <taxon>Eukaryota</taxon>
        <taxon>Metazoa</taxon>
        <taxon>Ecdysozoa</taxon>
        <taxon>Arthropoda</taxon>
        <taxon>Hexapoda</taxon>
        <taxon>Insecta</taxon>
        <taxon>Pterygota</taxon>
        <taxon>Neoptera</taxon>
        <taxon>Endopterygota</taxon>
        <taxon>Diptera</taxon>
        <taxon>Nematocera</taxon>
        <taxon>Chironomoidea</taxon>
        <taxon>Chironomidae</taxon>
        <taxon>Clunio</taxon>
    </lineage>
</organism>
<dbReference type="InterPro" id="IPR011598">
    <property type="entry name" value="bHLH_dom"/>
</dbReference>
<keyword evidence="4" id="KW-0804">Transcription</keyword>
<feature type="compositionally biased region" description="Low complexity" evidence="6">
    <location>
        <begin position="252"/>
        <end position="262"/>
    </location>
</feature>
<evidence type="ECO:0000256" key="6">
    <source>
        <dbReference type="SAM" id="MobiDB-lite"/>
    </source>
</evidence>
<name>A0A1J1ILB3_9DIPT</name>
<feature type="region of interest" description="Disordered" evidence="6">
    <location>
        <begin position="26"/>
        <end position="45"/>
    </location>
</feature>
<feature type="domain" description="BHLH" evidence="7">
    <location>
        <begin position="36"/>
        <end position="100"/>
    </location>
</feature>
<feature type="compositionally biased region" description="Pro residues" evidence="6">
    <location>
        <begin position="525"/>
        <end position="536"/>
    </location>
</feature>
<dbReference type="PROSITE" id="PS50888">
    <property type="entry name" value="BHLH"/>
    <property type="match status" value="1"/>
</dbReference>
<keyword evidence="5" id="KW-0539">Nucleus</keyword>
<evidence type="ECO:0000256" key="2">
    <source>
        <dbReference type="ARBA" id="ARBA00023015"/>
    </source>
</evidence>
<evidence type="ECO:0000256" key="4">
    <source>
        <dbReference type="ARBA" id="ARBA00023163"/>
    </source>
</evidence>
<keyword evidence="10" id="KW-1185">Reference proteome</keyword>
<evidence type="ECO:0000256" key="3">
    <source>
        <dbReference type="ARBA" id="ARBA00023125"/>
    </source>
</evidence>
<dbReference type="SMART" id="SM00511">
    <property type="entry name" value="ORANGE"/>
    <property type="match status" value="1"/>
</dbReference>
<comment type="subcellular location">
    <subcellularLocation>
        <location evidence="1">Nucleus</location>
    </subcellularLocation>
</comment>
<feature type="compositionally biased region" description="Polar residues" evidence="6">
    <location>
        <begin position="225"/>
        <end position="244"/>
    </location>
</feature>
<gene>
    <name evidence="9" type="ORF">CLUMA_CG014362</name>
</gene>
<dbReference type="Gene3D" id="4.10.280.10">
    <property type="entry name" value="Helix-loop-helix DNA-binding domain"/>
    <property type="match status" value="1"/>
</dbReference>
<accession>A0A1J1ILB3</accession>
<feature type="compositionally biased region" description="Low complexity" evidence="6">
    <location>
        <begin position="507"/>
        <end position="524"/>
    </location>
</feature>
<dbReference type="FunFam" id="4.10.280.10:FF:000087">
    <property type="entry name" value="Transcription factor hes-1"/>
    <property type="match status" value="1"/>
</dbReference>
<dbReference type="PANTHER" id="PTHR10985">
    <property type="entry name" value="BASIC HELIX-LOOP-HELIX TRANSCRIPTION FACTOR, HES-RELATED"/>
    <property type="match status" value="1"/>
</dbReference>
<evidence type="ECO:0000259" key="7">
    <source>
        <dbReference type="PROSITE" id="PS50888"/>
    </source>
</evidence>
<feature type="compositionally biased region" description="Polar residues" evidence="6">
    <location>
        <begin position="395"/>
        <end position="405"/>
    </location>
</feature>
<dbReference type="SMART" id="SM00353">
    <property type="entry name" value="HLH"/>
    <property type="match status" value="1"/>
</dbReference>
<evidence type="ECO:0000256" key="1">
    <source>
        <dbReference type="ARBA" id="ARBA00004123"/>
    </source>
</evidence>
<evidence type="ECO:0000256" key="5">
    <source>
        <dbReference type="ARBA" id="ARBA00023242"/>
    </source>
</evidence>
<dbReference type="CDD" id="cd11410">
    <property type="entry name" value="bHLH_O_HES"/>
    <property type="match status" value="1"/>
</dbReference>